<evidence type="ECO:0000256" key="1">
    <source>
        <dbReference type="SAM" id="MobiDB-lite"/>
    </source>
</evidence>
<dbReference type="RefSeq" id="WP_069717206.1">
    <property type="nucleotide sequence ID" value="NZ_MJEH01000022.1"/>
</dbReference>
<protein>
    <recommendedName>
        <fullName evidence="5">Sortilin N-terminal domain-containing protein</fullName>
    </recommendedName>
</protein>
<feature type="compositionally biased region" description="Polar residues" evidence="1">
    <location>
        <begin position="24"/>
        <end position="34"/>
    </location>
</feature>
<sequence length="338" mass="37034">MKKVWIGTGLLALSVIVSGCAQENTESNQEQNMTEQKETDQPKVSDEANKEDVKMTGSIANDNFFTDYKGVLEHIHGMGYAGNQNALFIASHDGLKVYENGNWFKTKENNFDYMGFTPVAEGFYTSGHPSEGSDYPNPLGLKRSFDNGQTLEDLGFEGESDFHALAVGYESKVIYLLNSGENSKLGSGLYVSKDDGGTWEEIKVDDIGYEIFAIAAHPTNENIFALSGKNGVFLSTDGGATFEDMKQGRQGTAVFFTDEFLYYGTHSGDQATLTKHSLTDGSETNVNVPELVNDAVMYMAQNPKNDNELSLVTFNGNVHFSQDSGQSWKEIVSAGEIK</sequence>
<comment type="caution">
    <text evidence="3">The sequence shown here is derived from an EMBL/GenBank/DDBJ whole genome shotgun (WGS) entry which is preliminary data.</text>
</comment>
<evidence type="ECO:0000256" key="2">
    <source>
        <dbReference type="SAM" id="SignalP"/>
    </source>
</evidence>
<accession>A0A1E5LFB6</accession>
<dbReference type="InterPro" id="IPR054817">
    <property type="entry name" value="Glycosyl_F510_1955-like"/>
</dbReference>
<dbReference type="Gene3D" id="2.130.10.10">
    <property type="entry name" value="YVTN repeat-like/Quinoprotein amine dehydrogenase"/>
    <property type="match status" value="1"/>
</dbReference>
<reference evidence="3 4" key="1">
    <citation type="submission" date="2016-08" db="EMBL/GenBank/DDBJ databases">
        <title>Genome of Bacillus solimangrovi GH2-4.</title>
        <authorList>
            <person name="Lim S."/>
            <person name="Kim B.-C."/>
        </authorList>
    </citation>
    <scope>NUCLEOTIDE SEQUENCE [LARGE SCALE GENOMIC DNA]</scope>
    <source>
        <strain evidence="3 4">GH2-4</strain>
    </source>
</reference>
<evidence type="ECO:0000313" key="4">
    <source>
        <dbReference type="Proteomes" id="UP000095209"/>
    </source>
</evidence>
<dbReference type="STRING" id="1305675.BFG57_01830"/>
<dbReference type="CDD" id="cd15482">
    <property type="entry name" value="Sialidase_non-viral"/>
    <property type="match status" value="1"/>
</dbReference>
<dbReference type="NCBIfam" id="NF045728">
    <property type="entry name" value="glycosyl_F510_1955"/>
    <property type="match status" value="1"/>
</dbReference>
<dbReference type="SUPFAM" id="SSF110296">
    <property type="entry name" value="Oligoxyloglucan reducing end-specific cellobiohydrolase"/>
    <property type="match status" value="1"/>
</dbReference>
<organism evidence="3 4">
    <name type="scientific">Bacillus solimangrovi</name>
    <dbReference type="NCBI Taxonomy" id="1305675"/>
    <lineage>
        <taxon>Bacteria</taxon>
        <taxon>Bacillati</taxon>
        <taxon>Bacillota</taxon>
        <taxon>Bacilli</taxon>
        <taxon>Bacillales</taxon>
        <taxon>Bacillaceae</taxon>
        <taxon>Bacillus</taxon>
    </lineage>
</organism>
<feature type="compositionally biased region" description="Basic and acidic residues" evidence="1">
    <location>
        <begin position="35"/>
        <end position="53"/>
    </location>
</feature>
<dbReference type="InterPro" id="IPR015943">
    <property type="entry name" value="WD40/YVTN_repeat-like_dom_sf"/>
</dbReference>
<proteinExistence type="predicted"/>
<dbReference type="Proteomes" id="UP000095209">
    <property type="component" value="Unassembled WGS sequence"/>
</dbReference>
<keyword evidence="4" id="KW-1185">Reference proteome</keyword>
<evidence type="ECO:0008006" key="5">
    <source>
        <dbReference type="Google" id="ProtNLM"/>
    </source>
</evidence>
<feature type="region of interest" description="Disordered" evidence="1">
    <location>
        <begin position="24"/>
        <end position="53"/>
    </location>
</feature>
<dbReference type="OrthoDB" id="9764804at2"/>
<dbReference type="EMBL" id="MJEH01000022">
    <property type="protein sequence ID" value="OEH92764.1"/>
    <property type="molecule type" value="Genomic_DNA"/>
</dbReference>
<gene>
    <name evidence="3" type="ORF">BFG57_01830</name>
</gene>
<feature type="signal peptide" evidence="2">
    <location>
        <begin position="1"/>
        <end position="21"/>
    </location>
</feature>
<evidence type="ECO:0000313" key="3">
    <source>
        <dbReference type="EMBL" id="OEH92764.1"/>
    </source>
</evidence>
<name>A0A1E5LFB6_9BACI</name>
<dbReference type="PROSITE" id="PS51257">
    <property type="entry name" value="PROKAR_LIPOPROTEIN"/>
    <property type="match status" value="1"/>
</dbReference>
<dbReference type="AlphaFoldDB" id="A0A1E5LFB6"/>
<feature type="chain" id="PRO_5009180944" description="Sortilin N-terminal domain-containing protein" evidence="2">
    <location>
        <begin position="22"/>
        <end position="338"/>
    </location>
</feature>
<keyword evidence="2" id="KW-0732">Signal</keyword>